<keyword evidence="5" id="KW-0029">Amino-acid transport</keyword>
<dbReference type="CDD" id="cd06582">
    <property type="entry name" value="TM_PBP1_LivH_like"/>
    <property type="match status" value="1"/>
</dbReference>
<dbReference type="PANTHER" id="PTHR11795">
    <property type="entry name" value="BRANCHED-CHAIN AMINO ACID TRANSPORT SYSTEM PERMEASE PROTEIN LIVH"/>
    <property type="match status" value="1"/>
</dbReference>
<organism evidence="10">
    <name type="scientific">marine metagenome</name>
    <dbReference type="NCBI Taxonomy" id="408172"/>
    <lineage>
        <taxon>unclassified sequences</taxon>
        <taxon>metagenomes</taxon>
        <taxon>ecological metagenomes</taxon>
    </lineage>
</organism>
<dbReference type="GO" id="GO:0006865">
    <property type="term" value="P:amino acid transport"/>
    <property type="evidence" value="ECO:0007669"/>
    <property type="project" value="UniProtKB-KW"/>
</dbReference>
<accession>A0A381TQ28</accession>
<dbReference type="InterPro" id="IPR001851">
    <property type="entry name" value="ABC_transp_permease"/>
</dbReference>
<proteinExistence type="inferred from homology"/>
<feature type="transmembrane region" description="Helical" evidence="9">
    <location>
        <begin position="71"/>
        <end position="92"/>
    </location>
</feature>
<dbReference type="Pfam" id="PF02653">
    <property type="entry name" value="BPD_transp_2"/>
    <property type="match status" value="1"/>
</dbReference>
<comment type="subcellular location">
    <subcellularLocation>
        <location evidence="1">Cell membrane</location>
        <topology evidence="1">Multi-pass membrane protein</topology>
    </subcellularLocation>
</comment>
<dbReference type="AlphaFoldDB" id="A0A381TQ28"/>
<evidence type="ECO:0000256" key="3">
    <source>
        <dbReference type="ARBA" id="ARBA00022475"/>
    </source>
</evidence>
<evidence type="ECO:0000256" key="8">
    <source>
        <dbReference type="ARBA" id="ARBA00037998"/>
    </source>
</evidence>
<evidence type="ECO:0000256" key="9">
    <source>
        <dbReference type="SAM" id="Phobius"/>
    </source>
</evidence>
<keyword evidence="6 9" id="KW-1133">Transmembrane helix</keyword>
<comment type="similarity">
    <text evidence="8">Belongs to the binding-protein-dependent transport system permease family. LivHM subfamily.</text>
</comment>
<dbReference type="EMBL" id="UINC01004966">
    <property type="protein sequence ID" value="SVA18130.1"/>
    <property type="molecule type" value="Genomic_DNA"/>
</dbReference>
<feature type="transmembrane region" description="Helical" evidence="9">
    <location>
        <begin position="48"/>
        <end position="65"/>
    </location>
</feature>
<evidence type="ECO:0000256" key="5">
    <source>
        <dbReference type="ARBA" id="ARBA00022970"/>
    </source>
</evidence>
<evidence type="ECO:0000256" key="4">
    <source>
        <dbReference type="ARBA" id="ARBA00022692"/>
    </source>
</evidence>
<feature type="transmembrane region" description="Helical" evidence="9">
    <location>
        <begin position="152"/>
        <end position="171"/>
    </location>
</feature>
<evidence type="ECO:0008006" key="11">
    <source>
        <dbReference type="Google" id="ProtNLM"/>
    </source>
</evidence>
<keyword evidence="3" id="KW-1003">Cell membrane</keyword>
<keyword evidence="4 9" id="KW-0812">Transmembrane</keyword>
<feature type="transmembrane region" description="Helical" evidence="9">
    <location>
        <begin position="20"/>
        <end position="41"/>
    </location>
</feature>
<feature type="transmembrane region" description="Helical" evidence="9">
    <location>
        <begin position="237"/>
        <end position="262"/>
    </location>
</feature>
<feature type="transmembrane region" description="Helical" evidence="9">
    <location>
        <begin position="274"/>
        <end position="293"/>
    </location>
</feature>
<gene>
    <name evidence="10" type="ORF">METZ01_LOCUS70984</name>
</gene>
<evidence type="ECO:0000256" key="1">
    <source>
        <dbReference type="ARBA" id="ARBA00004651"/>
    </source>
</evidence>
<evidence type="ECO:0000256" key="7">
    <source>
        <dbReference type="ARBA" id="ARBA00023136"/>
    </source>
</evidence>
<dbReference type="GO" id="GO:0005886">
    <property type="term" value="C:plasma membrane"/>
    <property type="evidence" value="ECO:0007669"/>
    <property type="project" value="UniProtKB-SubCell"/>
</dbReference>
<reference evidence="10" key="1">
    <citation type="submission" date="2018-05" db="EMBL/GenBank/DDBJ databases">
        <authorList>
            <person name="Lanie J.A."/>
            <person name="Ng W.-L."/>
            <person name="Kazmierczak K.M."/>
            <person name="Andrzejewski T.M."/>
            <person name="Davidsen T.M."/>
            <person name="Wayne K.J."/>
            <person name="Tettelin H."/>
            <person name="Glass J.I."/>
            <person name="Rusch D."/>
            <person name="Podicherti R."/>
            <person name="Tsui H.-C.T."/>
            <person name="Winkler M.E."/>
        </authorList>
    </citation>
    <scope>NUCLEOTIDE SEQUENCE</scope>
</reference>
<dbReference type="PANTHER" id="PTHR11795:SF445">
    <property type="entry name" value="AMINO ACID ABC TRANSPORTER PERMEASE PROTEIN"/>
    <property type="match status" value="1"/>
</dbReference>
<sequence length="302" mass="33091">MIDNLSLLGLAPLLNLQLLIDGLLIGSIFALAAYGLALVWGVMNIKNLAQGDFVIMGGYIAFTLSESPFNLHPILSIPLVFVIMFVFGWVLYQTIIRRVIERDLFTSLLATFGLAIVIQQLINLAYGPDVQTIRSEMAIREFFEGEVTIADIKFVSFILAMIMALMITMFMKKSRMGRAIRATSQNARAARIMGIDTDRVYAFTFSLNAAICGIAGVLISMIWVIQPFFGMTHSIRSFVIVTSAGFGNLIGVILSALGLGAVEQFSGFILGAEFQQATVVGLLVGVLIIRQIIQGRQRQVVQ</sequence>
<name>A0A381TQ28_9ZZZZ</name>
<dbReference type="GO" id="GO:0022857">
    <property type="term" value="F:transmembrane transporter activity"/>
    <property type="evidence" value="ECO:0007669"/>
    <property type="project" value="InterPro"/>
</dbReference>
<feature type="transmembrane region" description="Helical" evidence="9">
    <location>
        <begin position="200"/>
        <end position="225"/>
    </location>
</feature>
<protein>
    <recommendedName>
        <fullName evidence="11">Branched-chain amino acid ABC transporter permease</fullName>
    </recommendedName>
</protein>
<evidence type="ECO:0000313" key="10">
    <source>
        <dbReference type="EMBL" id="SVA18130.1"/>
    </source>
</evidence>
<dbReference type="InterPro" id="IPR052157">
    <property type="entry name" value="BCAA_transport_permease"/>
</dbReference>
<evidence type="ECO:0000256" key="6">
    <source>
        <dbReference type="ARBA" id="ARBA00022989"/>
    </source>
</evidence>
<feature type="transmembrane region" description="Helical" evidence="9">
    <location>
        <begin position="104"/>
        <end position="122"/>
    </location>
</feature>
<keyword evidence="2" id="KW-0813">Transport</keyword>
<evidence type="ECO:0000256" key="2">
    <source>
        <dbReference type="ARBA" id="ARBA00022448"/>
    </source>
</evidence>
<keyword evidence="7 9" id="KW-0472">Membrane</keyword>